<dbReference type="PANTHER" id="PTHR31374:SF199">
    <property type="entry name" value="SMALL AUXIN-UP RNA-RELATED"/>
    <property type="match status" value="1"/>
</dbReference>
<organism evidence="3 4">
    <name type="scientific">Dillenia turbinata</name>
    <dbReference type="NCBI Taxonomy" id="194707"/>
    <lineage>
        <taxon>Eukaryota</taxon>
        <taxon>Viridiplantae</taxon>
        <taxon>Streptophyta</taxon>
        <taxon>Embryophyta</taxon>
        <taxon>Tracheophyta</taxon>
        <taxon>Spermatophyta</taxon>
        <taxon>Magnoliopsida</taxon>
        <taxon>eudicotyledons</taxon>
        <taxon>Gunneridae</taxon>
        <taxon>Pentapetalae</taxon>
        <taxon>Dilleniales</taxon>
        <taxon>Dilleniaceae</taxon>
        <taxon>Dillenia</taxon>
    </lineage>
</organism>
<sequence>MSMEKGSLKGKEKKSFLVKTWERCQSIGGDKKAAPQSKESAKGGQAKAKQRVAPEGCFTVYVGQEKQRFVIKTSFASHPLFQMLLEDAESEYGYNSEGPILLPCVVDFFYKVLAQIDSEQQTKIHPRRCSLSQACSPFRGLLSPAPRSSCSLDAADCPYSLLSQPTNQPTVKRTRMLDYPQKNGSWPNGGHGKLKVILCYELKLPFFQIS</sequence>
<evidence type="ECO:0000256" key="2">
    <source>
        <dbReference type="SAM" id="MobiDB-lite"/>
    </source>
</evidence>
<dbReference type="InterPro" id="IPR003676">
    <property type="entry name" value="SAUR_fam"/>
</dbReference>
<dbReference type="PANTHER" id="PTHR31374">
    <property type="entry name" value="AUXIN-INDUCED PROTEIN-LIKE-RELATED"/>
    <property type="match status" value="1"/>
</dbReference>
<gene>
    <name evidence="3" type="ORF">RJ641_014154</name>
</gene>
<dbReference type="Proteomes" id="UP001370490">
    <property type="component" value="Unassembled WGS sequence"/>
</dbReference>
<dbReference type="AlphaFoldDB" id="A0AAN8Z0Z3"/>
<keyword evidence="4" id="KW-1185">Reference proteome</keyword>
<evidence type="ECO:0000313" key="3">
    <source>
        <dbReference type="EMBL" id="KAK6920476.1"/>
    </source>
</evidence>
<feature type="region of interest" description="Disordered" evidence="2">
    <location>
        <begin position="27"/>
        <end position="48"/>
    </location>
</feature>
<evidence type="ECO:0000256" key="1">
    <source>
        <dbReference type="ARBA" id="ARBA00006974"/>
    </source>
</evidence>
<comment type="caution">
    <text evidence="3">The sequence shown here is derived from an EMBL/GenBank/DDBJ whole genome shotgun (WGS) entry which is preliminary data.</text>
</comment>
<dbReference type="GO" id="GO:0009733">
    <property type="term" value="P:response to auxin"/>
    <property type="evidence" value="ECO:0007669"/>
    <property type="project" value="InterPro"/>
</dbReference>
<accession>A0AAN8Z0Z3</accession>
<reference evidence="3 4" key="1">
    <citation type="submission" date="2023-12" db="EMBL/GenBank/DDBJ databases">
        <title>A high-quality genome assembly for Dillenia turbinata (Dilleniales).</title>
        <authorList>
            <person name="Chanderbali A."/>
        </authorList>
    </citation>
    <scope>NUCLEOTIDE SEQUENCE [LARGE SCALE GENOMIC DNA]</scope>
    <source>
        <strain evidence="3">LSX21</strain>
        <tissue evidence="3">Leaf</tissue>
    </source>
</reference>
<proteinExistence type="inferred from homology"/>
<comment type="similarity">
    <text evidence="1">Belongs to the ARG7 family.</text>
</comment>
<protein>
    <submittedName>
        <fullName evidence="3">Small auxin-up RNA</fullName>
    </submittedName>
</protein>
<dbReference type="Pfam" id="PF02519">
    <property type="entry name" value="Auxin_inducible"/>
    <property type="match status" value="1"/>
</dbReference>
<name>A0AAN8Z0Z3_9MAGN</name>
<evidence type="ECO:0000313" key="4">
    <source>
        <dbReference type="Proteomes" id="UP001370490"/>
    </source>
</evidence>
<dbReference type="EMBL" id="JBAMMX010000020">
    <property type="protein sequence ID" value="KAK6920476.1"/>
    <property type="molecule type" value="Genomic_DNA"/>
</dbReference>